<evidence type="ECO:0000313" key="10">
    <source>
        <dbReference type="Proteomes" id="UP000199433"/>
    </source>
</evidence>
<keyword evidence="5 8" id="KW-1133">Transmembrane helix</keyword>
<dbReference type="InterPro" id="IPR022357">
    <property type="entry name" value="MIP_CS"/>
</dbReference>
<keyword evidence="6 8" id="KW-0472">Membrane</keyword>
<gene>
    <name evidence="9" type="ORF">SAMN04488098_103720</name>
</gene>
<dbReference type="GO" id="GO:0015254">
    <property type="term" value="F:glycerol channel activity"/>
    <property type="evidence" value="ECO:0007669"/>
    <property type="project" value="TreeGrafter"/>
</dbReference>
<feature type="transmembrane region" description="Helical" evidence="8">
    <location>
        <begin position="215"/>
        <end position="238"/>
    </location>
</feature>
<keyword evidence="4 7" id="KW-0812">Transmembrane</keyword>
<evidence type="ECO:0000256" key="3">
    <source>
        <dbReference type="ARBA" id="ARBA00022448"/>
    </source>
</evidence>
<evidence type="ECO:0000256" key="1">
    <source>
        <dbReference type="ARBA" id="ARBA00004141"/>
    </source>
</evidence>
<comment type="subcellular location">
    <subcellularLocation>
        <location evidence="1">Membrane</location>
        <topology evidence="1">Multi-pass membrane protein</topology>
    </subcellularLocation>
</comment>
<accession>A0A1G9CRZ8</accession>
<dbReference type="PRINTS" id="PR00783">
    <property type="entry name" value="MINTRINSICP"/>
</dbReference>
<dbReference type="InterPro" id="IPR050363">
    <property type="entry name" value="MIP/Aquaporin"/>
</dbReference>
<evidence type="ECO:0000256" key="6">
    <source>
        <dbReference type="ARBA" id="ARBA00023136"/>
    </source>
</evidence>
<keyword evidence="3 7" id="KW-0813">Transport</keyword>
<dbReference type="Pfam" id="PF00230">
    <property type="entry name" value="MIP"/>
    <property type="match status" value="1"/>
</dbReference>
<evidence type="ECO:0000256" key="2">
    <source>
        <dbReference type="ARBA" id="ARBA00006175"/>
    </source>
</evidence>
<evidence type="ECO:0000256" key="7">
    <source>
        <dbReference type="RuleBase" id="RU000477"/>
    </source>
</evidence>
<dbReference type="NCBIfam" id="TIGR00861">
    <property type="entry name" value="MIP"/>
    <property type="match status" value="1"/>
</dbReference>
<protein>
    <submittedName>
        <fullName evidence="9">Glycerol uptake facilitator protein</fullName>
    </submittedName>
</protein>
<dbReference type="PROSITE" id="PS00221">
    <property type="entry name" value="MIP"/>
    <property type="match status" value="1"/>
</dbReference>
<evidence type="ECO:0000256" key="4">
    <source>
        <dbReference type="ARBA" id="ARBA00022692"/>
    </source>
</evidence>
<evidence type="ECO:0000256" key="8">
    <source>
        <dbReference type="SAM" id="Phobius"/>
    </source>
</evidence>
<dbReference type="Gene3D" id="1.20.1080.10">
    <property type="entry name" value="Glycerol uptake facilitator protein"/>
    <property type="match status" value="1"/>
</dbReference>
<feature type="transmembrane region" description="Helical" evidence="8">
    <location>
        <begin position="137"/>
        <end position="156"/>
    </location>
</feature>
<feature type="transmembrane region" description="Helical" evidence="8">
    <location>
        <begin position="41"/>
        <end position="64"/>
    </location>
</feature>
<proteinExistence type="inferred from homology"/>
<evidence type="ECO:0000256" key="5">
    <source>
        <dbReference type="ARBA" id="ARBA00022989"/>
    </source>
</evidence>
<name>A0A1G9CRZ8_9LACT</name>
<organism evidence="9 10">
    <name type="scientific">Alkalibacterium thalassium</name>
    <dbReference type="NCBI Taxonomy" id="426701"/>
    <lineage>
        <taxon>Bacteria</taxon>
        <taxon>Bacillati</taxon>
        <taxon>Bacillota</taxon>
        <taxon>Bacilli</taxon>
        <taxon>Lactobacillales</taxon>
        <taxon>Carnobacteriaceae</taxon>
        <taxon>Alkalibacterium</taxon>
    </lineage>
</organism>
<feature type="transmembrane region" description="Helical" evidence="8">
    <location>
        <begin position="84"/>
        <end position="107"/>
    </location>
</feature>
<dbReference type="RefSeq" id="WP_091267800.1">
    <property type="nucleotide sequence ID" value="NZ_FNFK01000037.1"/>
</dbReference>
<sequence length="242" mass="25673">MDTSVLQQLTGEFFGTAILIYIGNGVVAGNVLNKTKSFNTGWLHITIGWGLAVTMAVYSIGWLSPAHLNPAVTLGMASAGQFDWALVLPYIVVQIIGGILGATLVWLHYYPHFAETSDEDAILSVFSTSPAIKKNRWNIVSEAMATAFLVYALLAFTQGEFTEGLNPVIVGLLILTIGLSLGGTTGYAINPARDLGPRIAHAVLPVANKGASNWAYAWIPVLGPFIGSVIGGLGFLLITSVR</sequence>
<dbReference type="Proteomes" id="UP000199433">
    <property type="component" value="Unassembled WGS sequence"/>
</dbReference>
<dbReference type="AlphaFoldDB" id="A0A1G9CRZ8"/>
<evidence type="ECO:0000313" key="9">
    <source>
        <dbReference type="EMBL" id="SDK54407.1"/>
    </source>
</evidence>
<dbReference type="OrthoDB" id="9807293at2"/>
<dbReference type="PANTHER" id="PTHR43829:SF9">
    <property type="entry name" value="AQUAPORIN-9"/>
    <property type="match status" value="1"/>
</dbReference>
<dbReference type="PANTHER" id="PTHR43829">
    <property type="entry name" value="AQUAPORIN OR AQUAGLYCEROPORIN RELATED"/>
    <property type="match status" value="1"/>
</dbReference>
<dbReference type="STRING" id="426701.SAMN04488098_103720"/>
<keyword evidence="10" id="KW-1185">Reference proteome</keyword>
<dbReference type="EMBL" id="FNFK01000037">
    <property type="protein sequence ID" value="SDK54407.1"/>
    <property type="molecule type" value="Genomic_DNA"/>
</dbReference>
<reference evidence="10" key="1">
    <citation type="submission" date="2016-10" db="EMBL/GenBank/DDBJ databases">
        <authorList>
            <person name="Varghese N."/>
            <person name="Submissions S."/>
        </authorList>
    </citation>
    <scope>NUCLEOTIDE SEQUENCE [LARGE SCALE GENOMIC DNA]</scope>
    <source>
        <strain evidence="10">DSM 19181</strain>
    </source>
</reference>
<dbReference type="InterPro" id="IPR023271">
    <property type="entry name" value="Aquaporin-like"/>
</dbReference>
<comment type="similarity">
    <text evidence="2 7">Belongs to the MIP/aquaporin (TC 1.A.8) family.</text>
</comment>
<dbReference type="GO" id="GO:0005886">
    <property type="term" value="C:plasma membrane"/>
    <property type="evidence" value="ECO:0007669"/>
    <property type="project" value="TreeGrafter"/>
</dbReference>
<feature type="transmembrane region" description="Helical" evidence="8">
    <location>
        <begin position="168"/>
        <end position="189"/>
    </location>
</feature>
<feature type="transmembrane region" description="Helical" evidence="8">
    <location>
        <begin position="13"/>
        <end position="32"/>
    </location>
</feature>
<dbReference type="InterPro" id="IPR000425">
    <property type="entry name" value="MIP"/>
</dbReference>
<dbReference type="SUPFAM" id="SSF81338">
    <property type="entry name" value="Aquaporin-like"/>
    <property type="match status" value="1"/>
</dbReference>